<organism evidence="2 3">
    <name type="scientific">Fodinicurvata halophila</name>
    <dbReference type="NCBI Taxonomy" id="1419723"/>
    <lineage>
        <taxon>Bacteria</taxon>
        <taxon>Pseudomonadati</taxon>
        <taxon>Pseudomonadota</taxon>
        <taxon>Alphaproteobacteria</taxon>
        <taxon>Rhodospirillales</taxon>
        <taxon>Rhodovibrionaceae</taxon>
        <taxon>Fodinicurvata</taxon>
    </lineage>
</organism>
<protein>
    <submittedName>
        <fullName evidence="2">Uncharacterized protein</fullName>
    </submittedName>
</protein>
<evidence type="ECO:0000313" key="2">
    <source>
        <dbReference type="EMBL" id="MFC4349951.1"/>
    </source>
</evidence>
<accession>A0ABV8UH37</accession>
<evidence type="ECO:0000256" key="1">
    <source>
        <dbReference type="SAM" id="MobiDB-lite"/>
    </source>
</evidence>
<dbReference type="EMBL" id="JBHSCW010000001">
    <property type="protein sequence ID" value="MFC4349951.1"/>
    <property type="molecule type" value="Genomic_DNA"/>
</dbReference>
<dbReference type="RefSeq" id="WP_382421013.1">
    <property type="nucleotide sequence ID" value="NZ_JBHSCW010000001.1"/>
</dbReference>
<gene>
    <name evidence="2" type="ORF">ACFOW6_00180</name>
</gene>
<proteinExistence type="predicted"/>
<dbReference type="Proteomes" id="UP001595799">
    <property type="component" value="Unassembled WGS sequence"/>
</dbReference>
<evidence type="ECO:0000313" key="3">
    <source>
        <dbReference type="Proteomes" id="UP001595799"/>
    </source>
</evidence>
<keyword evidence="3" id="KW-1185">Reference proteome</keyword>
<feature type="region of interest" description="Disordered" evidence="1">
    <location>
        <begin position="35"/>
        <end position="59"/>
    </location>
</feature>
<comment type="caution">
    <text evidence="2">The sequence shown here is derived from an EMBL/GenBank/DDBJ whole genome shotgun (WGS) entry which is preliminary data.</text>
</comment>
<reference evidence="3" key="1">
    <citation type="journal article" date="2019" name="Int. J. Syst. Evol. Microbiol.">
        <title>The Global Catalogue of Microorganisms (GCM) 10K type strain sequencing project: providing services to taxonomists for standard genome sequencing and annotation.</title>
        <authorList>
            <consortium name="The Broad Institute Genomics Platform"/>
            <consortium name="The Broad Institute Genome Sequencing Center for Infectious Disease"/>
            <person name="Wu L."/>
            <person name="Ma J."/>
        </authorList>
    </citation>
    <scope>NUCLEOTIDE SEQUENCE [LARGE SCALE GENOMIC DNA]</scope>
    <source>
        <strain evidence="3">CECT 8472</strain>
    </source>
</reference>
<name>A0ABV8UH37_9PROT</name>
<sequence length="59" mass="6494">MAQLQACGVEQAAQHLPEAELGRTGLKVECEAQQQRQGEQQQRHATPLSDLAKTVVKRV</sequence>